<name>A0A7Z7QQZ7_STASC</name>
<reference evidence="1 3" key="2">
    <citation type="submission" date="2020-11" db="EMBL/GenBank/DDBJ databases">
        <authorList>
            <consortium name="Pathogen Informatics"/>
        </authorList>
    </citation>
    <scope>NUCLEOTIDE SEQUENCE [LARGE SCALE GENOMIC DNA]</scope>
    <source>
        <strain evidence="1 3">NCTC12218</strain>
    </source>
</reference>
<dbReference type="AlphaFoldDB" id="A0A7Z7QQZ7"/>
<accession>A0A7Z7QQZ7</accession>
<dbReference type="Gene3D" id="3.20.20.70">
    <property type="entry name" value="Aldolase class I"/>
    <property type="match status" value="1"/>
</dbReference>
<keyword evidence="2" id="KW-0560">Oxidoreductase</keyword>
<dbReference type="SUPFAM" id="SSF51412">
    <property type="entry name" value="Inosine monophosphate dehydrogenase (IMPDH)"/>
    <property type="match status" value="1"/>
</dbReference>
<dbReference type="EC" id="1.3.1.9" evidence="2"/>
<dbReference type="EMBL" id="LR962863">
    <property type="protein sequence ID" value="CAD7360350.1"/>
    <property type="molecule type" value="Genomic_DNA"/>
</dbReference>
<evidence type="ECO:0000313" key="2">
    <source>
        <dbReference type="EMBL" id="SUM89847.1"/>
    </source>
</evidence>
<dbReference type="InterPro" id="IPR013785">
    <property type="entry name" value="Aldolase_TIM"/>
</dbReference>
<reference evidence="2" key="1">
    <citation type="submission" date="2018-06" db="EMBL/GenBank/DDBJ databases">
        <authorList>
            <consortium name="Pathogen Informatics"/>
            <person name="Doyle S."/>
        </authorList>
    </citation>
    <scope>NUCLEOTIDE SEQUENCE [LARGE SCALE GENOMIC DNA]</scope>
    <source>
        <strain evidence="2">NCTC12218</strain>
    </source>
</reference>
<organism evidence="2">
    <name type="scientific">Staphylococcus schleiferi</name>
    <dbReference type="NCBI Taxonomy" id="1295"/>
    <lineage>
        <taxon>Bacteria</taxon>
        <taxon>Bacillati</taxon>
        <taxon>Bacillota</taxon>
        <taxon>Bacilli</taxon>
        <taxon>Bacillales</taxon>
        <taxon>Staphylococcaceae</taxon>
        <taxon>Staphylococcus</taxon>
    </lineage>
</organism>
<dbReference type="EMBL" id="UHEF01000001">
    <property type="protein sequence ID" value="SUM89847.1"/>
    <property type="molecule type" value="Genomic_DNA"/>
</dbReference>
<evidence type="ECO:0000313" key="3">
    <source>
        <dbReference type="Proteomes" id="UP000264146"/>
    </source>
</evidence>
<dbReference type="GO" id="GO:0004318">
    <property type="term" value="F:enoyl-[acyl-carrier-protein] reductase (NADH) activity"/>
    <property type="evidence" value="ECO:0007669"/>
    <property type="project" value="UniProtKB-EC"/>
</dbReference>
<sequence length="151" mass="16992">MVSNRIDTATSYKISNHTSRNGRFNNTRTCSRSVSKWGLGTIGAGYLSPDDLATSIKQVKALTSKPFAVNLFVPETFSNCFCQYTYVAFGNFKASRITFNLNSFQSSSITLDSILAVGSVYLSLKLSTFLYRQVQLVKVRFHIQDLLHNYY</sequence>
<dbReference type="Proteomes" id="UP000264146">
    <property type="component" value="Chromosome"/>
</dbReference>
<evidence type="ECO:0000313" key="1">
    <source>
        <dbReference type="EMBL" id="CAD7360350.1"/>
    </source>
</evidence>
<proteinExistence type="predicted"/>
<protein>
    <submittedName>
        <fullName evidence="2">Enoyl-ACP reductase</fullName>
        <ecNumber evidence="2">1.3.1.9</ecNumber>
    </submittedName>
</protein>
<dbReference type="Pfam" id="PF03060">
    <property type="entry name" value="NMO"/>
    <property type="match status" value="1"/>
</dbReference>
<gene>
    <name evidence="2" type="ORF">NCTC12218_02021</name>
</gene>